<keyword evidence="5 7" id="KW-0808">Transferase</keyword>
<dbReference type="InterPro" id="IPR015421">
    <property type="entry name" value="PyrdxlP-dep_Trfase_major"/>
</dbReference>
<dbReference type="AlphaFoldDB" id="A0A1J5TKS5"/>
<dbReference type="EC" id="2.6.1.-" evidence="7"/>
<keyword evidence="4 7" id="KW-0032">Aminotransferase</keyword>
<evidence type="ECO:0000259" key="8">
    <source>
        <dbReference type="Pfam" id="PF00155"/>
    </source>
</evidence>
<dbReference type="CDD" id="cd00609">
    <property type="entry name" value="AAT_like"/>
    <property type="match status" value="1"/>
</dbReference>
<evidence type="ECO:0000256" key="2">
    <source>
        <dbReference type="ARBA" id="ARBA00007441"/>
    </source>
</evidence>
<dbReference type="GO" id="GO:0008483">
    <property type="term" value="F:transaminase activity"/>
    <property type="evidence" value="ECO:0007669"/>
    <property type="project" value="UniProtKB-KW"/>
</dbReference>
<protein>
    <recommendedName>
        <fullName evidence="7">Aminotransferase</fullName>
        <ecNumber evidence="7">2.6.1.-</ecNumber>
    </recommendedName>
</protein>
<proteinExistence type="inferred from homology"/>
<dbReference type="Pfam" id="PF00155">
    <property type="entry name" value="Aminotran_1_2"/>
    <property type="match status" value="1"/>
</dbReference>
<dbReference type="InterPro" id="IPR015424">
    <property type="entry name" value="PyrdxlP-dep_Trfase"/>
</dbReference>
<sequence>MSNDFEYAHNNKNVIWMSQNTNHLPTHGAIQDAIKKSADEREYTKYPLASGFPKLKELILEDLNLPDQDLHITNGGTEALYCLMRHIQPKGSEMITSDPSYFVVHKFAKLGGAKCTDIPIYHGNYRFDIEDIKEAINSNTKSIFLIDPINPLGSTYPKEEKKAICDLAEDHKFWIIDDITYCDFAPNHVLAADILPERTITGYSVSKNCGLAGLRVGSLVGPKEFISEVRGTMVSDLGINVVGQRAAIAALETKKDWLPGMLETARRNQEIIKKAVDKVEGASLPVYPSAASMMVIDISEHKANPQTVQDKLLYENDIFVRAGNYVSTRFGERFIRVSFSIPTPEVEKFAEAFPKVMEELNI</sequence>
<keyword evidence="6" id="KW-0663">Pyridoxal phosphate</keyword>
<dbReference type="Proteomes" id="UP000183375">
    <property type="component" value="Unassembled WGS sequence"/>
</dbReference>
<comment type="cofactor">
    <cofactor evidence="1 7">
        <name>pyridoxal 5'-phosphate</name>
        <dbReference type="ChEBI" id="CHEBI:597326"/>
    </cofactor>
</comment>
<organism evidence="9 10">
    <name type="scientific">Marine Group III euryarchaeote CG-Epi4</name>
    <dbReference type="NCBI Taxonomy" id="1888998"/>
    <lineage>
        <taxon>Archaea</taxon>
        <taxon>Methanobacteriati</taxon>
        <taxon>Thermoplasmatota</taxon>
        <taxon>Thermoplasmata</taxon>
        <taxon>Candidatus Thermoprofundales</taxon>
    </lineage>
</organism>
<reference evidence="9 10" key="1">
    <citation type="submission" date="2016-08" db="EMBL/GenBank/DDBJ databases">
        <title>New Insights into Marine Group III Euryarchaeota, from dark to light.</title>
        <authorList>
            <person name="Haro-Moreno J.M."/>
            <person name="Rodriguez-Valera F."/>
            <person name="Lopez-Garcia P."/>
            <person name="Moreira D."/>
            <person name="Martin-Cuadrado A.B."/>
        </authorList>
    </citation>
    <scope>NUCLEOTIDE SEQUENCE [LARGE SCALE GENOMIC DNA]</scope>
    <source>
        <strain evidence="9">CG-Epi4</strain>
    </source>
</reference>
<dbReference type="InterPro" id="IPR050596">
    <property type="entry name" value="AspAT/PAT-like"/>
</dbReference>
<dbReference type="GO" id="GO:0006520">
    <property type="term" value="P:amino acid metabolic process"/>
    <property type="evidence" value="ECO:0007669"/>
    <property type="project" value="InterPro"/>
</dbReference>
<evidence type="ECO:0000256" key="5">
    <source>
        <dbReference type="ARBA" id="ARBA00022679"/>
    </source>
</evidence>
<dbReference type="NCBIfam" id="NF004870">
    <property type="entry name" value="PRK06225.1"/>
    <property type="match status" value="1"/>
</dbReference>
<dbReference type="GO" id="GO:0030170">
    <property type="term" value="F:pyridoxal phosphate binding"/>
    <property type="evidence" value="ECO:0007669"/>
    <property type="project" value="InterPro"/>
</dbReference>
<dbReference type="SUPFAM" id="SSF53383">
    <property type="entry name" value="PLP-dependent transferases"/>
    <property type="match status" value="1"/>
</dbReference>
<comment type="caution">
    <text evidence="9">The sequence shown here is derived from an EMBL/GenBank/DDBJ whole genome shotgun (WGS) entry which is preliminary data.</text>
</comment>
<evidence type="ECO:0000313" key="9">
    <source>
        <dbReference type="EMBL" id="OIR21570.1"/>
    </source>
</evidence>
<feature type="domain" description="Aminotransferase class I/classII large" evidence="8">
    <location>
        <begin position="13"/>
        <end position="353"/>
    </location>
</feature>
<dbReference type="InterPro" id="IPR004838">
    <property type="entry name" value="NHTrfase_class1_PyrdxlP-BS"/>
</dbReference>
<comment type="subunit">
    <text evidence="3">Homodimer.</text>
</comment>
<evidence type="ECO:0000313" key="10">
    <source>
        <dbReference type="Proteomes" id="UP000183375"/>
    </source>
</evidence>
<dbReference type="InterPro" id="IPR004839">
    <property type="entry name" value="Aminotransferase_I/II_large"/>
</dbReference>
<dbReference type="Gene3D" id="3.40.640.10">
    <property type="entry name" value="Type I PLP-dependent aspartate aminotransferase-like (Major domain)"/>
    <property type="match status" value="1"/>
</dbReference>
<dbReference type="PANTHER" id="PTHR46383:SF1">
    <property type="entry name" value="ASPARTATE AMINOTRANSFERASE"/>
    <property type="match status" value="1"/>
</dbReference>
<evidence type="ECO:0000256" key="4">
    <source>
        <dbReference type="ARBA" id="ARBA00022576"/>
    </source>
</evidence>
<gene>
    <name evidence="9" type="ORF">BEU01_02425</name>
</gene>
<accession>A0A1J5TKS5</accession>
<comment type="similarity">
    <text evidence="2 7">Belongs to the class-I pyridoxal-phosphate-dependent aminotransferase family.</text>
</comment>
<evidence type="ECO:0000256" key="1">
    <source>
        <dbReference type="ARBA" id="ARBA00001933"/>
    </source>
</evidence>
<name>A0A1J5TKS5_9ARCH</name>
<evidence type="ECO:0000256" key="6">
    <source>
        <dbReference type="ARBA" id="ARBA00022898"/>
    </source>
</evidence>
<evidence type="ECO:0000256" key="7">
    <source>
        <dbReference type="RuleBase" id="RU000481"/>
    </source>
</evidence>
<evidence type="ECO:0000256" key="3">
    <source>
        <dbReference type="ARBA" id="ARBA00011738"/>
    </source>
</evidence>
<dbReference type="PROSITE" id="PS00105">
    <property type="entry name" value="AA_TRANSFER_CLASS_1"/>
    <property type="match status" value="1"/>
</dbReference>
<dbReference type="EMBL" id="MIYX01000004">
    <property type="protein sequence ID" value="OIR21570.1"/>
    <property type="molecule type" value="Genomic_DNA"/>
</dbReference>
<dbReference type="PANTHER" id="PTHR46383">
    <property type="entry name" value="ASPARTATE AMINOTRANSFERASE"/>
    <property type="match status" value="1"/>
</dbReference>